<dbReference type="InterPro" id="IPR013785">
    <property type="entry name" value="Aldolase_TIM"/>
</dbReference>
<feature type="domain" description="AFP-like" evidence="1">
    <location>
        <begin position="288"/>
        <end position="347"/>
    </location>
</feature>
<organism evidence="2 3">
    <name type="scientific">Steroidobacter agaridevorans</name>
    <dbReference type="NCBI Taxonomy" id="2695856"/>
    <lineage>
        <taxon>Bacteria</taxon>
        <taxon>Pseudomonadati</taxon>
        <taxon>Pseudomonadota</taxon>
        <taxon>Gammaproteobacteria</taxon>
        <taxon>Steroidobacterales</taxon>
        <taxon>Steroidobacteraceae</taxon>
        <taxon>Steroidobacter</taxon>
    </lineage>
</organism>
<comment type="caution">
    <text evidence="2">The sequence shown here is derived from an EMBL/GenBank/DDBJ whole genome shotgun (WGS) entry which is preliminary data.</text>
</comment>
<proteinExistence type="predicted"/>
<dbReference type="RefSeq" id="WP_161813695.1">
    <property type="nucleotide sequence ID" value="NZ_BLJN01000004.1"/>
</dbReference>
<dbReference type="EMBL" id="BLJN01000004">
    <property type="protein sequence ID" value="GFE82013.1"/>
    <property type="molecule type" value="Genomic_DNA"/>
</dbReference>
<dbReference type="Proteomes" id="UP000445000">
    <property type="component" value="Unassembled WGS sequence"/>
</dbReference>
<dbReference type="PANTHER" id="PTHR42966:SF1">
    <property type="entry name" value="SIALIC ACID SYNTHASE"/>
    <property type="match status" value="1"/>
</dbReference>
<reference evidence="3" key="1">
    <citation type="submission" date="2020-01" db="EMBL/GenBank/DDBJ databases">
        <title>'Steroidobacter agaridevorans' sp. nov., agar-degrading bacteria isolated from rhizosphere soils.</title>
        <authorList>
            <person name="Ikenaga M."/>
            <person name="Kataoka M."/>
            <person name="Murouchi A."/>
            <person name="Katsuragi S."/>
            <person name="Sakai M."/>
        </authorList>
    </citation>
    <scope>NUCLEOTIDE SEQUENCE [LARGE SCALE GENOMIC DNA]</scope>
    <source>
        <strain evidence="3">YU21-B</strain>
    </source>
</reference>
<evidence type="ECO:0000259" key="1">
    <source>
        <dbReference type="PROSITE" id="PS50844"/>
    </source>
</evidence>
<dbReference type="PANTHER" id="PTHR42966">
    <property type="entry name" value="N-ACETYLNEURAMINATE SYNTHASE"/>
    <property type="match status" value="1"/>
</dbReference>
<gene>
    <name evidence="2" type="primary">siaC</name>
    <name evidence="2" type="ORF">GCM10011487_40130</name>
</gene>
<dbReference type="InterPro" id="IPR006190">
    <property type="entry name" value="SAF_AFP_Neu5Ac"/>
</dbReference>
<dbReference type="InterPro" id="IPR057736">
    <property type="entry name" value="SAF_PseI/NeuA/NeuB"/>
</dbReference>
<keyword evidence="3" id="KW-1185">Reference proteome</keyword>
<dbReference type="SUPFAM" id="SSF51269">
    <property type="entry name" value="AFP III-like domain"/>
    <property type="match status" value="1"/>
</dbReference>
<sequence>MAEFRIGNRMIGDDHPPVVIAEIGINHEGSLATAIEMADAAIDAGGEIIKHQTHVVEDEMSDEAKSVIPGNADVSIYEIMERCALSEQDELKLMQHVQSRGAIFISTPFSRAAALRLARFDVPAYKIGSGECNNYPLVKLIARCGKPVILSTGMNSIESVRPSVEILRAAGVPFALLHCTNVYPTPPELVRLGAMMQLKEAFPDAVIGLSDHTVSNHACLGSVALGARVLERHFTDRMDRPGPDIVCSMDPAALTDLVQGSKLIFAARGGSKGPVEAEAPTIAFAFASVVATQDIAAGQKLSEENIWVRRPGGGDFSALDYDSLLGKPVLQPIRRGARLTKGHLGGTSA</sequence>
<dbReference type="InterPro" id="IPR036732">
    <property type="entry name" value="AFP_Neu5c_C_sf"/>
</dbReference>
<dbReference type="Gene3D" id="3.20.20.70">
    <property type="entry name" value="Aldolase class I"/>
    <property type="match status" value="1"/>
</dbReference>
<dbReference type="SMART" id="SM00858">
    <property type="entry name" value="SAF"/>
    <property type="match status" value="1"/>
</dbReference>
<dbReference type="PROSITE" id="PS50844">
    <property type="entry name" value="AFP_LIKE"/>
    <property type="match status" value="1"/>
</dbReference>
<dbReference type="SUPFAM" id="SSF51569">
    <property type="entry name" value="Aldolase"/>
    <property type="match status" value="1"/>
</dbReference>
<dbReference type="InterPro" id="IPR051690">
    <property type="entry name" value="PseI-like"/>
</dbReference>
<dbReference type="AlphaFoldDB" id="A0A829YGH2"/>
<evidence type="ECO:0000313" key="2">
    <source>
        <dbReference type="EMBL" id="GFE82013.1"/>
    </source>
</evidence>
<name>A0A829YGH2_9GAMM</name>
<protein>
    <submittedName>
        <fullName evidence="2">Polyhydroxyalkanoate synthesis repressor PhaR</fullName>
    </submittedName>
</protein>
<dbReference type="CDD" id="cd11615">
    <property type="entry name" value="SAF_NeuB_like"/>
    <property type="match status" value="1"/>
</dbReference>
<dbReference type="InterPro" id="IPR013974">
    <property type="entry name" value="SAF"/>
</dbReference>
<dbReference type="InterPro" id="IPR013132">
    <property type="entry name" value="PseI/NeuA/B-like_N"/>
</dbReference>
<dbReference type="GO" id="GO:0016051">
    <property type="term" value="P:carbohydrate biosynthetic process"/>
    <property type="evidence" value="ECO:0007669"/>
    <property type="project" value="InterPro"/>
</dbReference>
<dbReference type="Pfam" id="PF03102">
    <property type="entry name" value="NeuB"/>
    <property type="match status" value="1"/>
</dbReference>
<dbReference type="Pfam" id="PF08666">
    <property type="entry name" value="SAF"/>
    <property type="match status" value="1"/>
</dbReference>
<evidence type="ECO:0000313" key="3">
    <source>
        <dbReference type="Proteomes" id="UP000445000"/>
    </source>
</evidence>
<dbReference type="GO" id="GO:0047444">
    <property type="term" value="F:N-acylneuraminate-9-phosphate synthase activity"/>
    <property type="evidence" value="ECO:0007669"/>
    <property type="project" value="TreeGrafter"/>
</dbReference>
<accession>A0A829YGH2</accession>
<dbReference type="Gene3D" id="3.90.1210.10">
    <property type="entry name" value="Antifreeze-like/N-acetylneuraminic acid synthase C-terminal domain"/>
    <property type="match status" value="1"/>
</dbReference>